<feature type="transmembrane region" description="Helical" evidence="1">
    <location>
        <begin position="54"/>
        <end position="77"/>
    </location>
</feature>
<feature type="transmembrane region" description="Helical" evidence="1">
    <location>
        <begin position="252"/>
        <end position="273"/>
    </location>
</feature>
<reference evidence="3" key="1">
    <citation type="submission" date="2020-12" db="EMBL/GenBank/DDBJ databases">
        <title>Prauserella sp. ASG 168, a novel actinomycete isolated from cave rock.</title>
        <authorList>
            <person name="Suriyachadkun C."/>
        </authorList>
    </citation>
    <scope>NUCLEOTIDE SEQUENCE</scope>
    <source>
        <strain evidence="3">ASG 168</strain>
    </source>
</reference>
<feature type="transmembrane region" description="Helical" evidence="1">
    <location>
        <begin position="159"/>
        <end position="178"/>
    </location>
</feature>
<sequence>MITSQLSPPRARDRFLDIVRALAILGVVVQHWAMPVLDYSGGELTTGNALTTPGWWAVTWLSQVMPLVFFAGGAANLISLRRASSTRDWLAGRLRRLLLPVLPLFAVWLVVPRLLRDLGVPEQPVALAGSIAAQLLWFLAVYLLTILATPIMAAAHRRIGLWAPLALSVAAAAVDVARFDGVPLVGYANAVFVWLAVHQLGFYYAEGRLGRLSPRLALGLSAVGFGVTALLVAFGPYAASMIGMPGAPVSNMSPPTVCLVSLALGQIGLALAAKRALTRLAERPAIGSALGWVGPRFMSIYLWHMPALVVVSGVTVLALDYATPVPGSLLWLAALPAWLVLTGLVLVGLLRLFGRFEAAPRPATVTAPAWQLVTAGLLAAGGLLGLAAKGFANGPELWIALVAGAFVLSGKAVTREPAKAA</sequence>
<keyword evidence="1" id="KW-1133">Transmembrane helix</keyword>
<feature type="transmembrane region" description="Helical" evidence="1">
    <location>
        <begin position="216"/>
        <end position="240"/>
    </location>
</feature>
<feature type="transmembrane region" description="Helical" evidence="1">
    <location>
        <begin position="15"/>
        <end position="34"/>
    </location>
</feature>
<dbReference type="AlphaFoldDB" id="A0A934QYT5"/>
<evidence type="ECO:0000313" key="4">
    <source>
        <dbReference type="Proteomes" id="UP000635245"/>
    </source>
</evidence>
<evidence type="ECO:0000313" key="3">
    <source>
        <dbReference type="EMBL" id="MBK1789255.1"/>
    </source>
</evidence>
<feature type="transmembrane region" description="Helical" evidence="1">
    <location>
        <begin position="184"/>
        <end position="204"/>
    </location>
</feature>
<feature type="transmembrane region" description="Helical" evidence="1">
    <location>
        <begin position="329"/>
        <end position="353"/>
    </location>
</feature>
<dbReference type="RefSeq" id="WP_200326031.1">
    <property type="nucleotide sequence ID" value="NZ_JAENJH010000015.1"/>
</dbReference>
<feature type="transmembrane region" description="Helical" evidence="1">
    <location>
        <begin position="397"/>
        <end position="414"/>
    </location>
</feature>
<name>A0A934QYT5_9PSEU</name>
<keyword evidence="1" id="KW-0472">Membrane</keyword>
<keyword evidence="3" id="KW-0012">Acyltransferase</keyword>
<keyword evidence="3" id="KW-0808">Transferase</keyword>
<keyword evidence="1" id="KW-0812">Transmembrane</keyword>
<feature type="domain" description="Acyltransferase 3" evidence="2">
    <location>
        <begin position="14"/>
        <end position="341"/>
    </location>
</feature>
<dbReference type="Proteomes" id="UP000635245">
    <property type="component" value="Unassembled WGS sequence"/>
</dbReference>
<feature type="transmembrane region" description="Helical" evidence="1">
    <location>
        <begin position="127"/>
        <end position="147"/>
    </location>
</feature>
<protein>
    <submittedName>
        <fullName evidence="3">Acyltransferase</fullName>
    </submittedName>
</protein>
<accession>A0A934QYT5</accession>
<dbReference type="GO" id="GO:0016747">
    <property type="term" value="F:acyltransferase activity, transferring groups other than amino-acyl groups"/>
    <property type="evidence" value="ECO:0007669"/>
    <property type="project" value="InterPro"/>
</dbReference>
<dbReference type="Pfam" id="PF01757">
    <property type="entry name" value="Acyl_transf_3"/>
    <property type="match status" value="1"/>
</dbReference>
<comment type="caution">
    <text evidence="3">The sequence shown here is derived from an EMBL/GenBank/DDBJ whole genome shotgun (WGS) entry which is preliminary data.</text>
</comment>
<evidence type="ECO:0000259" key="2">
    <source>
        <dbReference type="Pfam" id="PF01757"/>
    </source>
</evidence>
<evidence type="ECO:0000256" key="1">
    <source>
        <dbReference type="SAM" id="Phobius"/>
    </source>
</evidence>
<gene>
    <name evidence="3" type="ORF">JHE00_33405</name>
</gene>
<proteinExistence type="predicted"/>
<dbReference type="EMBL" id="JAENJH010000015">
    <property type="protein sequence ID" value="MBK1789255.1"/>
    <property type="molecule type" value="Genomic_DNA"/>
</dbReference>
<feature type="transmembrane region" description="Helical" evidence="1">
    <location>
        <begin position="97"/>
        <end position="115"/>
    </location>
</feature>
<feature type="transmembrane region" description="Helical" evidence="1">
    <location>
        <begin position="365"/>
        <end position="385"/>
    </location>
</feature>
<organism evidence="3 4">
    <name type="scientific">Prauserella cavernicola</name>
    <dbReference type="NCBI Taxonomy" id="2800127"/>
    <lineage>
        <taxon>Bacteria</taxon>
        <taxon>Bacillati</taxon>
        <taxon>Actinomycetota</taxon>
        <taxon>Actinomycetes</taxon>
        <taxon>Pseudonocardiales</taxon>
        <taxon>Pseudonocardiaceae</taxon>
        <taxon>Prauserella</taxon>
    </lineage>
</organism>
<keyword evidence="4" id="KW-1185">Reference proteome</keyword>
<feature type="transmembrane region" description="Helical" evidence="1">
    <location>
        <begin position="300"/>
        <end position="323"/>
    </location>
</feature>
<dbReference type="InterPro" id="IPR002656">
    <property type="entry name" value="Acyl_transf_3_dom"/>
</dbReference>